<reference evidence="4 5" key="1">
    <citation type="submission" date="2019-07" db="EMBL/GenBank/DDBJ databases">
        <title>Annotation for the trematode Paragonimus westermani.</title>
        <authorList>
            <person name="Choi Y.-J."/>
        </authorList>
    </citation>
    <scope>NUCLEOTIDE SEQUENCE [LARGE SCALE GENOMIC DNA]</scope>
    <source>
        <strain evidence="4">180907_Pwestermani</strain>
    </source>
</reference>
<dbReference type="GO" id="GO:0005634">
    <property type="term" value="C:nucleus"/>
    <property type="evidence" value="ECO:0007669"/>
    <property type="project" value="UniProtKB-SubCell"/>
</dbReference>
<comment type="caution">
    <text evidence="4">The sequence shown here is derived from an EMBL/GenBank/DDBJ whole genome shotgun (WGS) entry which is preliminary data.</text>
</comment>
<dbReference type="GO" id="GO:0003697">
    <property type="term" value="F:single-stranded DNA binding"/>
    <property type="evidence" value="ECO:0007669"/>
    <property type="project" value="TreeGrafter"/>
</dbReference>
<dbReference type="InterPro" id="IPR036279">
    <property type="entry name" value="5-3_exonuclease_C_sf"/>
</dbReference>
<dbReference type="PRINTS" id="PR00853">
    <property type="entry name" value="XPGRADSUPER"/>
</dbReference>
<evidence type="ECO:0000313" key="4">
    <source>
        <dbReference type="EMBL" id="KAF8562639.1"/>
    </source>
</evidence>
<dbReference type="Gene3D" id="3.40.50.1010">
    <property type="entry name" value="5'-nuclease"/>
    <property type="match status" value="1"/>
</dbReference>
<dbReference type="InterPro" id="IPR029060">
    <property type="entry name" value="PIN-like_dom_sf"/>
</dbReference>
<dbReference type="AlphaFoldDB" id="A0A8T0D458"/>
<dbReference type="SMART" id="SM00484">
    <property type="entry name" value="XPGI"/>
    <property type="match status" value="1"/>
</dbReference>
<dbReference type="InterPro" id="IPR006084">
    <property type="entry name" value="XPG/Rad2"/>
</dbReference>
<dbReference type="InterPro" id="IPR006086">
    <property type="entry name" value="XPG-I_dom"/>
</dbReference>
<protein>
    <recommendedName>
        <fullName evidence="3">XPG-I domain-containing protein</fullName>
    </recommendedName>
</protein>
<sequence length="636" mass="70173">MFFFPPIILFPQPNTTEAFSTSQIRRLLLRRQLITRQGELSAQIAREDATTQIARLNSPRLTSALSEQLQLLQASSTDSTMYTTALRIQSRDTGHAILIKKFPRESENVTAGRSNHAVSLSLDRLIHRAPDDTIDSEPSHLNNLDVVGPEVVDPDSLISSESDSCDHIQLSQKHVDDTDPMFRYAQPKEEAANQTVFSGSLVGTPIHEPQSPRTTKCVEISFNSPITQSNVLISPSKVVPATESSCGPSSFPSIETHLIDAGACSSPVCASVIAETNSAEDTDDDDDLVEVPNSDNLVVSSDSLTNTSTSDEDTCANSHEMYPDALPSLNLKEDEDTFQLDDDVLREQADRLTRQAQTTTTQCIEEAQQLLRMFGVPFVISPEEAEAQCVALQRVGLADFVASDDSDVWPFGAQTVCRHLFGAARGSSDENRVDNRKKTGNTKEPCVYRLEDVRHSLGLDSVHIIRLALLCGSDYTVGIQNVGPVTAVEILSEFSRSGGDLSCVSQWSSWLHGLEASDELVSDVVTPLEQFRSWWLTSTKTNSSADPSLNASPVRKKWLKLSPPPGFPDMKVVKAYLRPNVISHPKPFEWSLPNVEQLVKYPFCLPNPFWSCSVLILHVTRTDVSRGARRVLFDHR</sequence>
<dbReference type="SMART" id="SM00279">
    <property type="entry name" value="HhH2"/>
    <property type="match status" value="1"/>
</dbReference>
<keyword evidence="2" id="KW-0539">Nucleus</keyword>
<dbReference type="InterPro" id="IPR008918">
    <property type="entry name" value="HhH2"/>
</dbReference>
<evidence type="ECO:0000256" key="2">
    <source>
        <dbReference type="ARBA" id="ARBA00023242"/>
    </source>
</evidence>
<dbReference type="CDD" id="cd09904">
    <property type="entry name" value="H3TH_XPG"/>
    <property type="match status" value="1"/>
</dbReference>
<dbReference type="Proteomes" id="UP000699462">
    <property type="component" value="Unassembled WGS sequence"/>
</dbReference>
<evidence type="ECO:0000256" key="1">
    <source>
        <dbReference type="ARBA" id="ARBA00004123"/>
    </source>
</evidence>
<organism evidence="4 5">
    <name type="scientific">Paragonimus westermani</name>
    <dbReference type="NCBI Taxonomy" id="34504"/>
    <lineage>
        <taxon>Eukaryota</taxon>
        <taxon>Metazoa</taxon>
        <taxon>Spiralia</taxon>
        <taxon>Lophotrochozoa</taxon>
        <taxon>Platyhelminthes</taxon>
        <taxon>Trematoda</taxon>
        <taxon>Digenea</taxon>
        <taxon>Plagiorchiida</taxon>
        <taxon>Troglotremata</taxon>
        <taxon>Troglotrematidae</taxon>
        <taxon>Paragonimus</taxon>
    </lineage>
</organism>
<name>A0A8T0D458_9TREM</name>
<dbReference type="SUPFAM" id="SSF88723">
    <property type="entry name" value="PIN domain-like"/>
    <property type="match status" value="1"/>
</dbReference>
<keyword evidence="5" id="KW-1185">Reference proteome</keyword>
<dbReference type="GO" id="GO:0004520">
    <property type="term" value="F:DNA endonuclease activity"/>
    <property type="evidence" value="ECO:0007669"/>
    <property type="project" value="TreeGrafter"/>
</dbReference>
<dbReference type="PANTHER" id="PTHR16171">
    <property type="entry name" value="DNA REPAIR PROTEIN COMPLEMENTING XP-G CELLS-RELATED"/>
    <property type="match status" value="1"/>
</dbReference>
<gene>
    <name evidence="4" type="ORF">P879_11151</name>
</gene>
<dbReference type="PANTHER" id="PTHR16171:SF7">
    <property type="entry name" value="DNA REPAIR PROTEIN RAD2"/>
    <property type="match status" value="1"/>
</dbReference>
<dbReference type="SUPFAM" id="SSF47807">
    <property type="entry name" value="5' to 3' exonuclease, C-terminal subdomain"/>
    <property type="match status" value="1"/>
</dbReference>
<dbReference type="OrthoDB" id="2959108at2759"/>
<comment type="subcellular location">
    <subcellularLocation>
        <location evidence="1">Nucleus</location>
    </subcellularLocation>
</comment>
<dbReference type="Pfam" id="PF00867">
    <property type="entry name" value="XPG_I"/>
    <property type="match status" value="1"/>
</dbReference>
<evidence type="ECO:0000259" key="3">
    <source>
        <dbReference type="SMART" id="SM00484"/>
    </source>
</evidence>
<feature type="domain" description="XPG-I" evidence="3">
    <location>
        <begin position="372"/>
        <end position="446"/>
    </location>
</feature>
<dbReference type="Gene3D" id="1.10.150.20">
    <property type="entry name" value="5' to 3' exonuclease, C-terminal subdomain"/>
    <property type="match status" value="1"/>
</dbReference>
<proteinExistence type="predicted"/>
<dbReference type="EMBL" id="JTDF01018476">
    <property type="protein sequence ID" value="KAF8562639.1"/>
    <property type="molecule type" value="Genomic_DNA"/>
</dbReference>
<evidence type="ECO:0000313" key="5">
    <source>
        <dbReference type="Proteomes" id="UP000699462"/>
    </source>
</evidence>
<accession>A0A8T0D458</accession>